<reference evidence="2 3" key="1">
    <citation type="submission" date="2013-11" db="EMBL/GenBank/DDBJ databases">
        <title>Draft genome of the bovine lungworm Dictyocaulus viviparus.</title>
        <authorList>
            <person name="Mitreva M."/>
        </authorList>
    </citation>
    <scope>NUCLEOTIDE SEQUENCE [LARGE SCALE GENOMIC DNA]</scope>
    <source>
        <strain evidence="2 3">HannoverDv2000</strain>
    </source>
</reference>
<dbReference type="OrthoDB" id="5793095at2759"/>
<protein>
    <submittedName>
        <fullName evidence="2">Uncharacterized protein</fullName>
    </submittedName>
</protein>
<dbReference type="Proteomes" id="UP000053766">
    <property type="component" value="Unassembled WGS sequence"/>
</dbReference>
<evidence type="ECO:0000313" key="3">
    <source>
        <dbReference type="Proteomes" id="UP000053766"/>
    </source>
</evidence>
<evidence type="ECO:0000313" key="2">
    <source>
        <dbReference type="EMBL" id="KJH40967.1"/>
    </source>
</evidence>
<reference evidence="3" key="2">
    <citation type="journal article" date="2016" name="Sci. Rep.">
        <title>Dictyocaulus viviparus genome, variome and transcriptome elucidate lungworm biology and support future intervention.</title>
        <authorList>
            <person name="McNulty S.N."/>
            <person name="Strube C."/>
            <person name="Rosa B.A."/>
            <person name="Martin J.C."/>
            <person name="Tyagi R."/>
            <person name="Choi Y.J."/>
            <person name="Wang Q."/>
            <person name="Hallsworth Pepin K."/>
            <person name="Zhang X."/>
            <person name="Ozersky P."/>
            <person name="Wilson R.K."/>
            <person name="Sternberg P.W."/>
            <person name="Gasser R.B."/>
            <person name="Mitreva M."/>
        </authorList>
    </citation>
    <scope>NUCLEOTIDE SEQUENCE [LARGE SCALE GENOMIC DNA]</scope>
    <source>
        <strain evidence="3">HannoverDv2000</strain>
    </source>
</reference>
<accession>A0A0D8XB16</accession>
<name>A0A0D8XB16_DICVI</name>
<gene>
    <name evidence="2" type="ORF">DICVIV_13063</name>
</gene>
<keyword evidence="1" id="KW-0472">Membrane</keyword>
<feature type="transmembrane region" description="Helical" evidence="1">
    <location>
        <begin position="51"/>
        <end position="75"/>
    </location>
</feature>
<sequence>MLRNRIENMEREKERLAAATRDQIISKEKQHAAELLKKDERISQLETQIQCLVSVIKLTMYVILNVFCCMLVFYYC</sequence>
<dbReference type="EMBL" id="KN716947">
    <property type="protein sequence ID" value="KJH40967.1"/>
    <property type="molecule type" value="Genomic_DNA"/>
</dbReference>
<keyword evidence="1" id="KW-1133">Transmembrane helix</keyword>
<keyword evidence="3" id="KW-1185">Reference proteome</keyword>
<keyword evidence="1" id="KW-0812">Transmembrane</keyword>
<proteinExistence type="predicted"/>
<evidence type="ECO:0000256" key="1">
    <source>
        <dbReference type="SAM" id="Phobius"/>
    </source>
</evidence>
<dbReference type="AlphaFoldDB" id="A0A0D8XB16"/>
<organism evidence="2 3">
    <name type="scientific">Dictyocaulus viviparus</name>
    <name type="common">Bovine lungworm</name>
    <dbReference type="NCBI Taxonomy" id="29172"/>
    <lineage>
        <taxon>Eukaryota</taxon>
        <taxon>Metazoa</taxon>
        <taxon>Ecdysozoa</taxon>
        <taxon>Nematoda</taxon>
        <taxon>Chromadorea</taxon>
        <taxon>Rhabditida</taxon>
        <taxon>Rhabditina</taxon>
        <taxon>Rhabditomorpha</taxon>
        <taxon>Strongyloidea</taxon>
        <taxon>Metastrongylidae</taxon>
        <taxon>Dictyocaulus</taxon>
    </lineage>
</organism>